<dbReference type="GO" id="GO:0004521">
    <property type="term" value="F:RNA endonuclease activity"/>
    <property type="evidence" value="ECO:0007669"/>
    <property type="project" value="UniProtKB-UniRule"/>
</dbReference>
<organism evidence="8 9">
    <name type="scientific">Candidatus Yanofskybacteria bacterium GW2011_GWD1_39_16</name>
    <dbReference type="NCBI Taxonomy" id="1619030"/>
    <lineage>
        <taxon>Bacteria</taxon>
        <taxon>Candidatus Yanofskyibacteriota</taxon>
    </lineage>
</organism>
<keyword evidence="7" id="KW-0690">Ribosome biogenesis</keyword>
<evidence type="ECO:0000313" key="9">
    <source>
        <dbReference type="Proteomes" id="UP000033996"/>
    </source>
</evidence>
<evidence type="ECO:0000256" key="5">
    <source>
        <dbReference type="ARBA" id="ARBA00022801"/>
    </source>
</evidence>
<dbReference type="NCBIfam" id="TIGR00043">
    <property type="entry name" value="rRNA maturation RNase YbeY"/>
    <property type="match status" value="1"/>
</dbReference>
<comment type="similarity">
    <text evidence="1 7">Belongs to the endoribonuclease YbeY family.</text>
</comment>
<accession>A0A837HTY8</accession>
<dbReference type="InterPro" id="IPR002036">
    <property type="entry name" value="YbeY"/>
</dbReference>
<dbReference type="GO" id="GO:0008270">
    <property type="term" value="F:zinc ion binding"/>
    <property type="evidence" value="ECO:0007669"/>
    <property type="project" value="UniProtKB-UniRule"/>
</dbReference>
<feature type="binding site" evidence="7">
    <location>
        <position position="125"/>
    </location>
    <ligand>
        <name>Zn(2+)</name>
        <dbReference type="ChEBI" id="CHEBI:29105"/>
        <note>catalytic</note>
    </ligand>
</feature>
<keyword evidence="3 7" id="KW-0479">Metal-binding</keyword>
<dbReference type="Gene3D" id="3.40.390.30">
    <property type="entry name" value="Metalloproteases ('zincins'), catalytic domain"/>
    <property type="match status" value="1"/>
</dbReference>
<keyword evidence="6 7" id="KW-0862">Zinc</keyword>
<dbReference type="PANTHER" id="PTHR46986">
    <property type="entry name" value="ENDORIBONUCLEASE YBEY, CHLOROPLASTIC"/>
    <property type="match status" value="1"/>
</dbReference>
<evidence type="ECO:0000256" key="1">
    <source>
        <dbReference type="ARBA" id="ARBA00010875"/>
    </source>
</evidence>
<protein>
    <recommendedName>
        <fullName evidence="7">Endoribonuclease YbeY</fullName>
        <ecNumber evidence="7">3.1.-.-</ecNumber>
    </recommendedName>
</protein>
<dbReference type="InterPro" id="IPR023091">
    <property type="entry name" value="MetalPrtase_cat_dom_sf_prd"/>
</dbReference>
<keyword evidence="5 7" id="KW-0378">Hydrolase</keyword>
<evidence type="ECO:0000256" key="4">
    <source>
        <dbReference type="ARBA" id="ARBA00022759"/>
    </source>
</evidence>
<name>A0A837HTY8_9BACT</name>
<proteinExistence type="inferred from homology"/>
<keyword evidence="2 7" id="KW-0540">Nuclease</keyword>
<evidence type="ECO:0000256" key="7">
    <source>
        <dbReference type="HAMAP-Rule" id="MF_00009"/>
    </source>
</evidence>
<dbReference type="EMBL" id="LBWL01000022">
    <property type="protein sequence ID" value="KKR07617.1"/>
    <property type="molecule type" value="Genomic_DNA"/>
</dbReference>
<dbReference type="SUPFAM" id="SSF55486">
    <property type="entry name" value="Metalloproteases ('zincins'), catalytic domain"/>
    <property type="match status" value="1"/>
</dbReference>
<keyword evidence="7" id="KW-0698">rRNA processing</keyword>
<keyword evidence="7" id="KW-0963">Cytoplasm</keyword>
<dbReference type="Proteomes" id="UP000033996">
    <property type="component" value="Unassembled WGS sequence"/>
</dbReference>
<comment type="function">
    <text evidence="7">Single strand-specific metallo-endoribonuclease involved in late-stage 70S ribosome quality control and in maturation of the 3' terminus of the 16S rRNA.</text>
</comment>
<evidence type="ECO:0000256" key="6">
    <source>
        <dbReference type="ARBA" id="ARBA00022833"/>
    </source>
</evidence>
<dbReference type="EC" id="3.1.-.-" evidence="7"/>
<feature type="binding site" evidence="7">
    <location>
        <position position="115"/>
    </location>
    <ligand>
        <name>Zn(2+)</name>
        <dbReference type="ChEBI" id="CHEBI:29105"/>
        <note>catalytic</note>
    </ligand>
</feature>
<keyword evidence="4 7" id="KW-0255">Endonuclease</keyword>
<dbReference type="PROSITE" id="PS01306">
    <property type="entry name" value="UPF0054"/>
    <property type="match status" value="1"/>
</dbReference>
<dbReference type="Pfam" id="PF02130">
    <property type="entry name" value="YbeY"/>
    <property type="match status" value="1"/>
</dbReference>
<dbReference type="HAMAP" id="MF_00009">
    <property type="entry name" value="Endoribonucl_YbeY"/>
    <property type="match status" value="1"/>
</dbReference>
<evidence type="ECO:0000256" key="2">
    <source>
        <dbReference type="ARBA" id="ARBA00022722"/>
    </source>
</evidence>
<gene>
    <name evidence="7" type="primary">ybeY</name>
    <name evidence="8" type="ORF">UT35_C0022G0005</name>
</gene>
<dbReference type="InterPro" id="IPR020549">
    <property type="entry name" value="YbeY_CS"/>
</dbReference>
<comment type="subcellular location">
    <subcellularLocation>
        <location evidence="7">Cytoplasm</location>
    </subcellularLocation>
</comment>
<sequence>MLELVYENHSSHTELEERFFRNILNVILKKFNMEEQQIELGLQIVESNKMHELNKQYRHKDSATDVLSFPLDESNLRKYGIIALGDIFLCPSYIEQKAKELKVRFEEELARDVIHGFLHLIGYDHEVSEEAEKEMIDLQEDILKSVIENK</sequence>
<dbReference type="PANTHER" id="PTHR46986:SF1">
    <property type="entry name" value="ENDORIBONUCLEASE YBEY, CHLOROPLASTIC"/>
    <property type="match status" value="1"/>
</dbReference>
<evidence type="ECO:0000256" key="3">
    <source>
        <dbReference type="ARBA" id="ARBA00022723"/>
    </source>
</evidence>
<reference evidence="8 9" key="1">
    <citation type="journal article" date="2015" name="Nature">
        <title>rRNA introns, odd ribosomes, and small enigmatic genomes across a large radiation of phyla.</title>
        <authorList>
            <person name="Brown C.T."/>
            <person name="Hug L.A."/>
            <person name="Thomas B.C."/>
            <person name="Sharon I."/>
            <person name="Castelle C.J."/>
            <person name="Singh A."/>
            <person name="Wilkins M.J."/>
            <person name="Williams K.H."/>
            <person name="Banfield J.F."/>
        </authorList>
    </citation>
    <scope>NUCLEOTIDE SEQUENCE [LARGE SCALE GENOMIC DNA]</scope>
</reference>
<dbReference type="GO" id="GO:0004222">
    <property type="term" value="F:metalloendopeptidase activity"/>
    <property type="evidence" value="ECO:0007669"/>
    <property type="project" value="InterPro"/>
</dbReference>
<feature type="binding site" evidence="7">
    <location>
        <position position="119"/>
    </location>
    <ligand>
        <name>Zn(2+)</name>
        <dbReference type="ChEBI" id="CHEBI:29105"/>
        <note>catalytic</note>
    </ligand>
</feature>
<comment type="caution">
    <text evidence="8">The sequence shown here is derived from an EMBL/GenBank/DDBJ whole genome shotgun (WGS) entry which is preliminary data.</text>
</comment>
<evidence type="ECO:0000313" key="8">
    <source>
        <dbReference type="EMBL" id="KKR07617.1"/>
    </source>
</evidence>
<dbReference type="GO" id="GO:0005737">
    <property type="term" value="C:cytoplasm"/>
    <property type="evidence" value="ECO:0007669"/>
    <property type="project" value="UniProtKB-SubCell"/>
</dbReference>
<comment type="cofactor">
    <cofactor evidence="7">
        <name>Zn(2+)</name>
        <dbReference type="ChEBI" id="CHEBI:29105"/>
    </cofactor>
    <text evidence="7">Binds 1 zinc ion.</text>
</comment>
<dbReference type="GO" id="GO:0006364">
    <property type="term" value="P:rRNA processing"/>
    <property type="evidence" value="ECO:0007669"/>
    <property type="project" value="UniProtKB-UniRule"/>
</dbReference>
<dbReference type="AlphaFoldDB" id="A0A837HTY8"/>